<dbReference type="Gene3D" id="3.40.710.10">
    <property type="entry name" value="DD-peptidase/beta-lactamase superfamily"/>
    <property type="match status" value="1"/>
</dbReference>
<accession>A0ABP9NC02</accession>
<keyword evidence="2" id="KW-0378">Hydrolase</keyword>
<proteinExistence type="inferred from homology"/>
<name>A0ABP9NC02_9GAMM</name>
<dbReference type="Pfam" id="PF02113">
    <property type="entry name" value="Peptidase_S13"/>
    <property type="match status" value="1"/>
</dbReference>
<dbReference type="PRINTS" id="PR00922">
    <property type="entry name" value="DADACBPTASE3"/>
</dbReference>
<dbReference type="Gene3D" id="3.50.80.20">
    <property type="entry name" value="D-Ala-D-Ala carboxypeptidase C, peptidase S13"/>
    <property type="match status" value="1"/>
</dbReference>
<dbReference type="InterPro" id="IPR000667">
    <property type="entry name" value="Peptidase_S13"/>
</dbReference>
<keyword evidence="3" id="KW-0645">Protease</keyword>
<protein>
    <submittedName>
        <fullName evidence="3">Serine-type D-Ala-D-Ala carboxypeptidase</fullName>
    </submittedName>
</protein>
<dbReference type="EMBL" id="BAABHY010000003">
    <property type="protein sequence ID" value="GAA5111574.1"/>
    <property type="molecule type" value="Genomic_DNA"/>
</dbReference>
<keyword evidence="4" id="KW-1185">Reference proteome</keyword>
<dbReference type="GO" id="GO:0004180">
    <property type="term" value="F:carboxypeptidase activity"/>
    <property type="evidence" value="ECO:0007669"/>
    <property type="project" value="UniProtKB-KW"/>
</dbReference>
<organism evidence="3 4">
    <name type="scientific">Orbus sasakiae</name>
    <dbReference type="NCBI Taxonomy" id="1078475"/>
    <lineage>
        <taxon>Bacteria</taxon>
        <taxon>Pseudomonadati</taxon>
        <taxon>Pseudomonadota</taxon>
        <taxon>Gammaproteobacteria</taxon>
        <taxon>Orbales</taxon>
        <taxon>Orbaceae</taxon>
        <taxon>Orbus</taxon>
    </lineage>
</organism>
<dbReference type="PANTHER" id="PTHR30023:SF0">
    <property type="entry name" value="PENICILLIN-SENSITIVE CARBOXYPEPTIDASE A"/>
    <property type="match status" value="1"/>
</dbReference>
<evidence type="ECO:0000256" key="1">
    <source>
        <dbReference type="ARBA" id="ARBA00006096"/>
    </source>
</evidence>
<dbReference type="Proteomes" id="UP001500171">
    <property type="component" value="Unassembled WGS sequence"/>
</dbReference>
<dbReference type="NCBIfam" id="NF008322">
    <property type="entry name" value="PRK11113.1"/>
    <property type="match status" value="1"/>
</dbReference>
<reference evidence="4" key="1">
    <citation type="journal article" date="2019" name="Int. J. Syst. Evol. Microbiol.">
        <title>The Global Catalogue of Microorganisms (GCM) 10K type strain sequencing project: providing services to taxonomists for standard genome sequencing and annotation.</title>
        <authorList>
            <consortium name="The Broad Institute Genomics Platform"/>
            <consortium name="The Broad Institute Genome Sequencing Center for Infectious Disease"/>
            <person name="Wu L."/>
            <person name="Ma J."/>
        </authorList>
    </citation>
    <scope>NUCLEOTIDE SEQUENCE [LARGE SCALE GENOMIC DNA]</scope>
    <source>
        <strain evidence="4">JCM 18050</strain>
    </source>
</reference>
<dbReference type="NCBIfam" id="TIGR00666">
    <property type="entry name" value="PBP4"/>
    <property type="match status" value="1"/>
</dbReference>
<comment type="caution">
    <text evidence="3">The sequence shown here is derived from an EMBL/GenBank/DDBJ whole genome shotgun (WGS) entry which is preliminary data.</text>
</comment>
<dbReference type="PANTHER" id="PTHR30023">
    <property type="entry name" value="D-ALANYL-D-ALANINE CARBOXYPEPTIDASE"/>
    <property type="match status" value="1"/>
</dbReference>
<comment type="similarity">
    <text evidence="1">Belongs to the peptidase S13 family.</text>
</comment>
<gene>
    <name evidence="3" type="primary">dacB</name>
    <name evidence="3" type="ORF">GCM10023211_17190</name>
</gene>
<evidence type="ECO:0000313" key="3">
    <source>
        <dbReference type="EMBL" id="GAA5111574.1"/>
    </source>
</evidence>
<evidence type="ECO:0000256" key="2">
    <source>
        <dbReference type="ARBA" id="ARBA00022801"/>
    </source>
</evidence>
<keyword evidence="3" id="KW-0121">Carboxypeptidase</keyword>
<sequence>MQTAIYCYADDKAKLEPYLPLLPKGTDLSILVQTVEKTPTTLIAYQNDQFKQPASVQKLVTALAAELQLGSNFRFMTRFQTNGKISDKQLKGDLIIQMSGDPTFTRKQLNEMLTVLKLKGIDKITGNIVIDTSIFMGHDKASGWSWNNLTACYNTKPAAIIIDDNCFYAGVLPAKKIGDKATTSVSSLYPVSITSHIRTISNYSDSLEDKYCELDMVPIVNNQYFLTGCVKQSSKKSYFKFAVNDSFDYFAAILRTELAQKKIKLNGKIIESKNTITTSLAPLAINQSAPLSELLTIMLKKSNNLIADTVFRTIGAHYFNIPGSWRNSSDAVKLILREKAGIDLENAVIADGSGLSRLNLIDANKLMQILQYIAANNDTLHMIEMLPIAGVDGTLQYRKSFSNNELKSIVYAKTGYLEGNYNLAGFIKLKEDNYIAFIQFISGYNHVSDNSDEPKNTAIIEFEKALYHGFIKP</sequence>
<evidence type="ECO:0000313" key="4">
    <source>
        <dbReference type="Proteomes" id="UP001500171"/>
    </source>
</evidence>
<dbReference type="SUPFAM" id="SSF56601">
    <property type="entry name" value="beta-lactamase/transpeptidase-like"/>
    <property type="match status" value="1"/>
</dbReference>
<dbReference type="InterPro" id="IPR012338">
    <property type="entry name" value="Beta-lactam/transpept-like"/>
</dbReference>